<dbReference type="SUPFAM" id="SSF52172">
    <property type="entry name" value="CheY-like"/>
    <property type="match status" value="1"/>
</dbReference>
<keyword evidence="4" id="KW-0238">DNA-binding</keyword>
<gene>
    <name evidence="4" type="ORF">P0Y53_17875</name>
</gene>
<dbReference type="AlphaFoldDB" id="A0AAJ5WPT2"/>
<feature type="modified residue" description="4-aspartylphosphate" evidence="1">
    <location>
        <position position="62"/>
    </location>
</feature>
<dbReference type="PROSITE" id="PS50110">
    <property type="entry name" value="RESPONSE_REGULATORY"/>
    <property type="match status" value="1"/>
</dbReference>
<dbReference type="InterPro" id="IPR001789">
    <property type="entry name" value="Sig_transdc_resp-reg_receiver"/>
</dbReference>
<reference evidence="4" key="1">
    <citation type="submission" date="2023-03" db="EMBL/GenBank/DDBJ databases">
        <title>Andean soil-derived lignocellulolytic bacterial consortium as a source of novel taxa and putative plastic-active enzymes.</title>
        <authorList>
            <person name="Diaz-Garcia L."/>
            <person name="Chuvochina M."/>
            <person name="Feuerriegel G."/>
            <person name="Bunk B."/>
            <person name="Sproer C."/>
            <person name="Streit W.R."/>
            <person name="Rodriguez L.M."/>
            <person name="Overmann J."/>
            <person name="Jimenez D.J."/>
        </authorList>
    </citation>
    <scope>NUCLEOTIDE SEQUENCE</scope>
    <source>
        <strain evidence="4">MAG 7</strain>
    </source>
</reference>
<evidence type="ECO:0000259" key="2">
    <source>
        <dbReference type="PROSITE" id="PS50110"/>
    </source>
</evidence>
<dbReference type="SMART" id="SM00448">
    <property type="entry name" value="REC"/>
    <property type="match status" value="1"/>
</dbReference>
<name>A0AAJ5WPT2_9BACT</name>
<feature type="domain" description="Response regulatory" evidence="2">
    <location>
        <begin position="11"/>
        <end position="122"/>
    </location>
</feature>
<keyword evidence="1" id="KW-0597">Phosphoprotein</keyword>
<dbReference type="Pfam" id="PF04397">
    <property type="entry name" value="LytTR"/>
    <property type="match status" value="1"/>
</dbReference>
<dbReference type="Pfam" id="PF00072">
    <property type="entry name" value="Response_reg"/>
    <property type="match status" value="1"/>
</dbReference>
<evidence type="ECO:0000313" key="5">
    <source>
        <dbReference type="Proteomes" id="UP001220610"/>
    </source>
</evidence>
<dbReference type="InterPro" id="IPR046947">
    <property type="entry name" value="LytR-like"/>
</dbReference>
<dbReference type="Gene3D" id="2.40.50.1020">
    <property type="entry name" value="LytTr DNA-binding domain"/>
    <property type="match status" value="1"/>
</dbReference>
<organism evidence="4 5">
    <name type="scientific">Candidatus Pseudobacter hemicellulosilyticus</name>
    <dbReference type="NCBI Taxonomy" id="3121375"/>
    <lineage>
        <taxon>Bacteria</taxon>
        <taxon>Pseudomonadati</taxon>
        <taxon>Bacteroidota</taxon>
        <taxon>Chitinophagia</taxon>
        <taxon>Chitinophagales</taxon>
        <taxon>Chitinophagaceae</taxon>
        <taxon>Pseudobacter</taxon>
    </lineage>
</organism>
<proteinExistence type="predicted"/>
<dbReference type="Proteomes" id="UP001220610">
    <property type="component" value="Chromosome"/>
</dbReference>
<dbReference type="GO" id="GO:0000156">
    <property type="term" value="F:phosphorelay response regulator activity"/>
    <property type="evidence" value="ECO:0007669"/>
    <property type="project" value="InterPro"/>
</dbReference>
<dbReference type="InterPro" id="IPR011006">
    <property type="entry name" value="CheY-like_superfamily"/>
</dbReference>
<evidence type="ECO:0000256" key="1">
    <source>
        <dbReference type="PROSITE-ProRule" id="PRU00169"/>
    </source>
</evidence>
<evidence type="ECO:0000259" key="3">
    <source>
        <dbReference type="PROSITE" id="PS50930"/>
    </source>
</evidence>
<dbReference type="SMART" id="SM00850">
    <property type="entry name" value="LytTR"/>
    <property type="match status" value="1"/>
</dbReference>
<dbReference type="Gene3D" id="3.40.50.2300">
    <property type="match status" value="1"/>
</dbReference>
<dbReference type="InterPro" id="IPR007492">
    <property type="entry name" value="LytTR_DNA-bd_dom"/>
</dbReference>
<protein>
    <submittedName>
        <fullName evidence="4">LytTR family DNA-binding domain-containing protein</fullName>
    </submittedName>
</protein>
<dbReference type="PANTHER" id="PTHR37299:SF1">
    <property type="entry name" value="STAGE 0 SPORULATION PROTEIN A HOMOLOG"/>
    <property type="match status" value="1"/>
</dbReference>
<dbReference type="PANTHER" id="PTHR37299">
    <property type="entry name" value="TRANSCRIPTIONAL REGULATOR-RELATED"/>
    <property type="match status" value="1"/>
</dbReference>
<dbReference type="PROSITE" id="PS50930">
    <property type="entry name" value="HTH_LYTTR"/>
    <property type="match status" value="1"/>
</dbReference>
<sequence>MNGINESHTLSCLVIDDEPLAIKLLEDHISRVPFLKLQGTHSNPLDALLAFNQQPADLIFLDIQMPQLNGVQFMQLLQNRAQVIIISAHQEYAIEGFEHNVVDYLLKPVSFERFLRAVEKAFRQRFPSAGTPVPATPEAYPVTGGYIFIKVETKMVRVELDDILYVEGLKNYLSIYTRTQRIITLQAMKQLEEALPANRFIRVHKSYIVALDKINTIERQEIMIGDKIIPIGSTYADNFFKMLNRFKA</sequence>
<dbReference type="EMBL" id="CP119311">
    <property type="protein sequence ID" value="WEK34358.1"/>
    <property type="molecule type" value="Genomic_DNA"/>
</dbReference>
<feature type="domain" description="HTH LytTR-type" evidence="3">
    <location>
        <begin position="147"/>
        <end position="221"/>
    </location>
</feature>
<evidence type="ECO:0000313" key="4">
    <source>
        <dbReference type="EMBL" id="WEK34358.1"/>
    </source>
</evidence>
<accession>A0AAJ5WPT2</accession>
<dbReference type="GO" id="GO:0003677">
    <property type="term" value="F:DNA binding"/>
    <property type="evidence" value="ECO:0007669"/>
    <property type="project" value="UniProtKB-KW"/>
</dbReference>